<comment type="caution">
    <text evidence="2">The sequence shown here is derived from an EMBL/GenBank/DDBJ whole genome shotgun (WGS) entry which is preliminary data.</text>
</comment>
<feature type="compositionally biased region" description="Polar residues" evidence="1">
    <location>
        <begin position="39"/>
        <end position="55"/>
    </location>
</feature>
<feature type="compositionally biased region" description="Basic and acidic residues" evidence="1">
    <location>
        <begin position="56"/>
        <end position="71"/>
    </location>
</feature>
<proteinExistence type="predicted"/>
<evidence type="ECO:0000313" key="3">
    <source>
        <dbReference type="Proteomes" id="UP001314205"/>
    </source>
</evidence>
<sequence length="175" mass="19163">MESVEHSSLLKFLVSGRDTKMSKAASSNIESEVPGEQNIRGTSDNSSGIEASNSSVKDESRKQSATDKENETGVDGNTSKIATTDDFTLDPVITVTKHETSFSKGDLKLQKVVVTEDISHSFTNGQESQGNVVNRRLTYEINTKIPRPNGETNVHRNDEELEQPPPHMGNSDLFP</sequence>
<name>A0AAV1KXS5_9NEOP</name>
<evidence type="ECO:0000313" key="2">
    <source>
        <dbReference type="EMBL" id="CAK1587891.1"/>
    </source>
</evidence>
<feature type="region of interest" description="Disordered" evidence="1">
    <location>
        <begin position="19"/>
        <end position="89"/>
    </location>
</feature>
<accession>A0AAV1KXS5</accession>
<feature type="region of interest" description="Disordered" evidence="1">
    <location>
        <begin position="142"/>
        <end position="175"/>
    </location>
</feature>
<organism evidence="2 3">
    <name type="scientific">Parnassius mnemosyne</name>
    <name type="common">clouded apollo</name>
    <dbReference type="NCBI Taxonomy" id="213953"/>
    <lineage>
        <taxon>Eukaryota</taxon>
        <taxon>Metazoa</taxon>
        <taxon>Ecdysozoa</taxon>
        <taxon>Arthropoda</taxon>
        <taxon>Hexapoda</taxon>
        <taxon>Insecta</taxon>
        <taxon>Pterygota</taxon>
        <taxon>Neoptera</taxon>
        <taxon>Endopterygota</taxon>
        <taxon>Lepidoptera</taxon>
        <taxon>Glossata</taxon>
        <taxon>Ditrysia</taxon>
        <taxon>Papilionoidea</taxon>
        <taxon>Papilionidae</taxon>
        <taxon>Parnassiinae</taxon>
        <taxon>Parnassini</taxon>
        <taxon>Parnassius</taxon>
        <taxon>Driopa</taxon>
    </lineage>
</organism>
<gene>
    <name evidence="2" type="ORF">PARMNEM_LOCUS8599</name>
</gene>
<dbReference type="AlphaFoldDB" id="A0AAV1KXS5"/>
<keyword evidence="3" id="KW-1185">Reference proteome</keyword>
<dbReference type="EMBL" id="CAVLGL010000082">
    <property type="protein sequence ID" value="CAK1587891.1"/>
    <property type="molecule type" value="Genomic_DNA"/>
</dbReference>
<protein>
    <submittedName>
        <fullName evidence="2">Uncharacterized protein</fullName>
    </submittedName>
</protein>
<reference evidence="2 3" key="1">
    <citation type="submission" date="2023-11" db="EMBL/GenBank/DDBJ databases">
        <authorList>
            <person name="Hedman E."/>
            <person name="Englund M."/>
            <person name="Stromberg M."/>
            <person name="Nyberg Akerstrom W."/>
            <person name="Nylinder S."/>
            <person name="Jareborg N."/>
            <person name="Kallberg Y."/>
            <person name="Kronander E."/>
        </authorList>
    </citation>
    <scope>NUCLEOTIDE SEQUENCE [LARGE SCALE GENOMIC DNA]</scope>
</reference>
<dbReference type="Proteomes" id="UP001314205">
    <property type="component" value="Unassembled WGS sequence"/>
</dbReference>
<evidence type="ECO:0000256" key="1">
    <source>
        <dbReference type="SAM" id="MobiDB-lite"/>
    </source>
</evidence>
<feature type="compositionally biased region" description="Polar residues" evidence="1">
    <location>
        <begin position="75"/>
        <end position="86"/>
    </location>
</feature>